<evidence type="ECO:0000256" key="2">
    <source>
        <dbReference type="SAM" id="SignalP"/>
    </source>
</evidence>
<dbReference type="EMBL" id="VJOY01000003">
    <property type="protein sequence ID" value="TRX75937.1"/>
    <property type="molecule type" value="Genomic_DNA"/>
</dbReference>
<dbReference type="AlphaFoldDB" id="A0A553H2F2"/>
<evidence type="ECO:0008006" key="5">
    <source>
        <dbReference type="Google" id="ProtNLM"/>
    </source>
</evidence>
<accession>A0A553H2F2</accession>
<proteinExistence type="predicted"/>
<feature type="compositionally biased region" description="Low complexity" evidence="1">
    <location>
        <begin position="20"/>
        <end position="39"/>
    </location>
</feature>
<feature type="region of interest" description="Disordered" evidence="1">
    <location>
        <begin position="20"/>
        <end position="116"/>
    </location>
</feature>
<gene>
    <name evidence="3" type="ORF">FM069_05735</name>
</gene>
<comment type="caution">
    <text evidence="3">The sequence shown here is derived from an EMBL/GenBank/DDBJ whole genome shotgun (WGS) entry which is preliminary data.</text>
</comment>
<name>A0A553H2F2_9PSED</name>
<keyword evidence="2" id="KW-0732">Signal</keyword>
<feature type="signal peptide" evidence="2">
    <location>
        <begin position="1"/>
        <end position="23"/>
    </location>
</feature>
<protein>
    <recommendedName>
        <fullName evidence="5">Serine/threonine protein kinase</fullName>
    </recommendedName>
</protein>
<evidence type="ECO:0000313" key="3">
    <source>
        <dbReference type="EMBL" id="TRX75937.1"/>
    </source>
</evidence>
<dbReference type="RefSeq" id="WP_143487329.1">
    <property type="nucleotide sequence ID" value="NZ_VJOY01000003.1"/>
</dbReference>
<organism evidence="3 4">
    <name type="scientific">Pseudomonas mangiferae</name>
    <dbReference type="NCBI Taxonomy" id="2593654"/>
    <lineage>
        <taxon>Bacteria</taxon>
        <taxon>Pseudomonadati</taxon>
        <taxon>Pseudomonadota</taxon>
        <taxon>Gammaproteobacteria</taxon>
        <taxon>Pseudomonadales</taxon>
        <taxon>Pseudomonadaceae</taxon>
        <taxon>Pseudomonas</taxon>
    </lineage>
</organism>
<evidence type="ECO:0000256" key="1">
    <source>
        <dbReference type="SAM" id="MobiDB-lite"/>
    </source>
</evidence>
<evidence type="ECO:0000313" key="4">
    <source>
        <dbReference type="Proteomes" id="UP000315235"/>
    </source>
</evidence>
<feature type="chain" id="PRO_5021742769" description="Serine/threonine protein kinase" evidence="2">
    <location>
        <begin position="24"/>
        <end position="116"/>
    </location>
</feature>
<sequence>MNRKQTVAVALALGALLASGAHAASSAPAQTPASPSGPATGPNAPMINTPTTVTPQPAQQPNGNANPARRNTGIGANDTPPGQDDYDRESRAGEMTQERQQSGQDMIDQRNGNADE</sequence>
<keyword evidence="4" id="KW-1185">Reference proteome</keyword>
<dbReference type="Proteomes" id="UP000315235">
    <property type="component" value="Unassembled WGS sequence"/>
</dbReference>
<feature type="compositionally biased region" description="Low complexity" evidence="1">
    <location>
        <begin position="49"/>
        <end position="61"/>
    </location>
</feature>
<reference evidence="3 4" key="1">
    <citation type="submission" date="2019-07" db="EMBL/GenBank/DDBJ databases">
        <title>Pseudomonas mangiferae sp. nov., isolated from bark of mango tree in Thailand.</title>
        <authorList>
            <person name="Srisuk N."/>
            <person name="Anurat P."/>
        </authorList>
    </citation>
    <scope>NUCLEOTIDE SEQUENCE [LARGE SCALE GENOMIC DNA]</scope>
    <source>
        <strain evidence="3 4">DMKU_BBB3-04</strain>
    </source>
</reference>